<dbReference type="SUPFAM" id="SSF50199">
    <property type="entry name" value="Staphylococcal nuclease"/>
    <property type="match status" value="1"/>
</dbReference>
<dbReference type="RefSeq" id="WP_388106192.1">
    <property type="nucleotide sequence ID" value="NZ_JBIAHM010000004.1"/>
</dbReference>
<dbReference type="EMBL" id="JBIAHM010000004">
    <property type="protein sequence ID" value="MFE9599914.1"/>
    <property type="molecule type" value="Genomic_DNA"/>
</dbReference>
<evidence type="ECO:0000313" key="1">
    <source>
        <dbReference type="EMBL" id="MFE9599914.1"/>
    </source>
</evidence>
<protein>
    <submittedName>
        <fullName evidence="1">Thermonuclease family protein</fullName>
    </submittedName>
</protein>
<gene>
    <name evidence="1" type="ORF">ACFYNQ_15230</name>
</gene>
<organism evidence="1 2">
    <name type="scientific">Streptomyces hokutonensis</name>
    <dbReference type="NCBI Taxonomy" id="1306990"/>
    <lineage>
        <taxon>Bacteria</taxon>
        <taxon>Bacillati</taxon>
        <taxon>Actinomycetota</taxon>
        <taxon>Actinomycetes</taxon>
        <taxon>Kitasatosporales</taxon>
        <taxon>Streptomycetaceae</taxon>
        <taxon>Streptomyces</taxon>
    </lineage>
</organism>
<keyword evidence="2" id="KW-1185">Reference proteome</keyword>
<proteinExistence type="predicted"/>
<reference evidence="1 2" key="1">
    <citation type="submission" date="2024-10" db="EMBL/GenBank/DDBJ databases">
        <title>The Natural Products Discovery Center: Release of the First 8490 Sequenced Strains for Exploring Actinobacteria Biosynthetic Diversity.</title>
        <authorList>
            <person name="Kalkreuter E."/>
            <person name="Kautsar S.A."/>
            <person name="Yang D."/>
            <person name="Bader C.D."/>
            <person name="Teijaro C.N."/>
            <person name="Fluegel L."/>
            <person name="Davis C.M."/>
            <person name="Simpson J.R."/>
            <person name="Lauterbach L."/>
            <person name="Steele A.D."/>
            <person name="Gui C."/>
            <person name="Meng S."/>
            <person name="Li G."/>
            <person name="Viehrig K."/>
            <person name="Ye F."/>
            <person name="Su P."/>
            <person name="Kiefer A.F."/>
            <person name="Nichols A."/>
            <person name="Cepeda A.J."/>
            <person name="Yan W."/>
            <person name="Fan B."/>
            <person name="Jiang Y."/>
            <person name="Adhikari A."/>
            <person name="Zheng C.-J."/>
            <person name="Schuster L."/>
            <person name="Cowan T.M."/>
            <person name="Smanski M.J."/>
            <person name="Chevrette M.G."/>
            <person name="De Carvalho L.P.S."/>
            <person name="Shen B."/>
        </authorList>
    </citation>
    <scope>NUCLEOTIDE SEQUENCE [LARGE SCALE GENOMIC DNA]</scope>
    <source>
        <strain evidence="1 2">NPDC006488</strain>
    </source>
</reference>
<sequence>MTVTGVAMPMLLIKGSFKVSEKAMPDGDTVPFIPDNVADWKLVPGCKPILPAADGHANIRLEGIDALETHYGGSYGPDQHQPIDLAHQAADELLKWLGFTSIVRKADETVTLTPTSVPGFILTRGTDVYGRCVALVGRGAPPGCTGYEINVDDALLKKTANHYLLSLGLAYPTFYTGFPVSLRNVLAAAAKQARESTPPLGVWAKDVTQSGVKITGLASLTADDGAVILPKLFRRLKEYLDLNPTDPSLTCFPSYLGGGADKFHMPPTSKEITGLQHAVEITNGNTVKMTHQPEEIIFVEK</sequence>
<evidence type="ECO:0000313" key="2">
    <source>
        <dbReference type="Proteomes" id="UP001601303"/>
    </source>
</evidence>
<accession>A0ABW6M184</accession>
<dbReference type="InterPro" id="IPR035437">
    <property type="entry name" value="SNase_OB-fold_sf"/>
</dbReference>
<name>A0ABW6M184_9ACTN</name>
<comment type="caution">
    <text evidence="1">The sequence shown here is derived from an EMBL/GenBank/DDBJ whole genome shotgun (WGS) entry which is preliminary data.</text>
</comment>
<dbReference type="Proteomes" id="UP001601303">
    <property type="component" value="Unassembled WGS sequence"/>
</dbReference>
<dbReference type="Gene3D" id="2.40.50.90">
    <property type="match status" value="1"/>
</dbReference>